<keyword evidence="4" id="KW-1185">Reference proteome</keyword>
<gene>
    <name evidence="3" type="ORF">KDY119_03391</name>
</gene>
<dbReference type="SUPFAM" id="SSF52540">
    <property type="entry name" value="P-loop containing nucleoside triphosphate hydrolases"/>
    <property type="match status" value="1"/>
</dbReference>
<dbReference type="InterPro" id="IPR025420">
    <property type="entry name" value="DUF4143"/>
</dbReference>
<dbReference type="InterPro" id="IPR041682">
    <property type="entry name" value="AAA_14"/>
</dbReference>
<reference evidence="3 4" key="1">
    <citation type="submission" date="2019-10" db="EMBL/GenBank/DDBJ databases">
        <title>Genome sequence of Luteimicrobium xylanilyticum HY-24.</title>
        <authorList>
            <person name="Kim D.Y."/>
            <person name="Park H.-Y."/>
        </authorList>
    </citation>
    <scope>NUCLEOTIDE SEQUENCE [LARGE SCALE GENOMIC DNA]</scope>
    <source>
        <strain evidence="3 4">HY-24</strain>
    </source>
</reference>
<dbReference type="PANTHER" id="PTHR43566:SF2">
    <property type="entry name" value="DUF4143 DOMAIN-CONTAINING PROTEIN"/>
    <property type="match status" value="1"/>
</dbReference>
<dbReference type="PANTHER" id="PTHR43566">
    <property type="entry name" value="CONSERVED PROTEIN"/>
    <property type="match status" value="1"/>
</dbReference>
<dbReference type="Pfam" id="PF13635">
    <property type="entry name" value="DUF4143"/>
    <property type="match status" value="1"/>
</dbReference>
<evidence type="ECO:0000313" key="3">
    <source>
        <dbReference type="EMBL" id="QFU99855.1"/>
    </source>
</evidence>
<accession>A0A5P9QHB6</accession>
<dbReference type="EMBL" id="CP045529">
    <property type="protein sequence ID" value="QFU99855.1"/>
    <property type="molecule type" value="Genomic_DNA"/>
</dbReference>
<proteinExistence type="predicted"/>
<dbReference type="InterPro" id="IPR027417">
    <property type="entry name" value="P-loop_NTPase"/>
</dbReference>
<dbReference type="RefSeq" id="WP_036947631.1">
    <property type="nucleotide sequence ID" value="NZ_BAABIH010000010.1"/>
</dbReference>
<name>A0A5P9QHB6_9MICO</name>
<evidence type="ECO:0000259" key="1">
    <source>
        <dbReference type="Pfam" id="PF13173"/>
    </source>
</evidence>
<feature type="domain" description="AAA" evidence="1">
    <location>
        <begin position="22"/>
        <end position="132"/>
    </location>
</feature>
<feature type="domain" description="DUF4143" evidence="2">
    <location>
        <begin position="198"/>
        <end position="360"/>
    </location>
</feature>
<evidence type="ECO:0008006" key="5">
    <source>
        <dbReference type="Google" id="ProtNLM"/>
    </source>
</evidence>
<dbReference type="OrthoDB" id="128089at2"/>
<evidence type="ECO:0000259" key="2">
    <source>
        <dbReference type="Pfam" id="PF13635"/>
    </source>
</evidence>
<dbReference type="Pfam" id="PF13173">
    <property type="entry name" value="AAA_14"/>
    <property type="match status" value="1"/>
</dbReference>
<sequence>MPSYLPRVADDELARRLGTVGAVLIEGPKACGKTATASRVARTTFHLDEDDAARTAVQLAPGRLFDNPTPILFDEWQTEPRIWNRVRRQVDERQGRGLYVLTGSATPTDDAHRHSGAGRFGTIHMRPMSLFESGHSTGDVSLGALLNGGSATGAGADLDYEALVRRIVVGGWPSLLGADESTARQWLRDYLSQIVEIDVQALGTRRDPRNLRRLLASLARSVGRAVKATGLAHDVGGDSGPVAKQTLTAYLDALHRLHLTDDSEAWQPHVRSRARLRTAPVRYFVDPSLGPAALDVGSEELMADPRALGFHFEALVIRDLRIYAQLHDGTVSSWRDSNGNEVDAVVTAPGRRWGAFEIKLNPDAVDSAAASLLRFVDTVDTSVHGEPAVLGVITSTGYAGRRPDGVHVIPVTALAP</sequence>
<protein>
    <recommendedName>
        <fullName evidence="5">AAA+ ATPase domain-containing protein</fullName>
    </recommendedName>
</protein>
<dbReference type="AlphaFoldDB" id="A0A5P9QHB6"/>
<dbReference type="KEGG" id="lxl:KDY119_03391"/>
<evidence type="ECO:0000313" key="4">
    <source>
        <dbReference type="Proteomes" id="UP000326702"/>
    </source>
</evidence>
<dbReference type="Proteomes" id="UP000326702">
    <property type="component" value="Chromosome"/>
</dbReference>
<organism evidence="3 4">
    <name type="scientific">Luteimicrobium xylanilyticum</name>
    <dbReference type="NCBI Taxonomy" id="1133546"/>
    <lineage>
        <taxon>Bacteria</taxon>
        <taxon>Bacillati</taxon>
        <taxon>Actinomycetota</taxon>
        <taxon>Actinomycetes</taxon>
        <taxon>Micrococcales</taxon>
        <taxon>Luteimicrobium</taxon>
    </lineage>
</organism>